<dbReference type="EC" id="2.1.1.210" evidence="6"/>
<dbReference type="PANTHER" id="PTHR43712">
    <property type="entry name" value="PUTATIVE (AFU_ORTHOLOGUE AFUA_4G14580)-RELATED"/>
    <property type="match status" value="1"/>
</dbReference>
<dbReference type="PANTHER" id="PTHR43712:SF2">
    <property type="entry name" value="O-METHYLTRANSFERASE CICE"/>
    <property type="match status" value="1"/>
</dbReference>
<evidence type="ECO:0000256" key="1">
    <source>
        <dbReference type="ARBA" id="ARBA00022603"/>
    </source>
</evidence>
<dbReference type="InterPro" id="IPR016461">
    <property type="entry name" value="COMT-like"/>
</dbReference>
<evidence type="ECO:0000259" key="5">
    <source>
        <dbReference type="Pfam" id="PF08100"/>
    </source>
</evidence>
<dbReference type="InterPro" id="IPR012967">
    <property type="entry name" value="COMT_dimerisation"/>
</dbReference>
<keyword evidence="3" id="KW-0949">S-adenosyl-L-methionine</keyword>
<keyword evidence="7" id="KW-1185">Reference proteome</keyword>
<organism evidence="6 7">
    <name type="scientific">Jannaschia aquimarina</name>
    <dbReference type="NCBI Taxonomy" id="935700"/>
    <lineage>
        <taxon>Bacteria</taxon>
        <taxon>Pseudomonadati</taxon>
        <taxon>Pseudomonadota</taxon>
        <taxon>Alphaproteobacteria</taxon>
        <taxon>Rhodobacterales</taxon>
        <taxon>Roseobacteraceae</taxon>
        <taxon>Jannaschia</taxon>
    </lineage>
</organism>
<dbReference type="GO" id="GO:0043803">
    <property type="term" value="F:hydroxyneurosporene-O-methyltransferase activity"/>
    <property type="evidence" value="ECO:0007669"/>
    <property type="project" value="UniProtKB-EC"/>
</dbReference>
<dbReference type="SUPFAM" id="SSF46785">
    <property type="entry name" value="Winged helix' DNA-binding domain"/>
    <property type="match status" value="1"/>
</dbReference>
<keyword evidence="2 6" id="KW-0808">Transferase</keyword>
<dbReference type="InterPro" id="IPR036390">
    <property type="entry name" value="WH_DNA-bd_sf"/>
</dbReference>
<dbReference type="InterPro" id="IPR001077">
    <property type="entry name" value="COMT_C"/>
</dbReference>
<dbReference type="Pfam" id="PF00891">
    <property type="entry name" value="Methyltransf_2"/>
    <property type="match status" value="1"/>
</dbReference>
<dbReference type="SUPFAM" id="SSF53335">
    <property type="entry name" value="S-adenosyl-L-methionine-dependent methyltransferases"/>
    <property type="match status" value="1"/>
</dbReference>
<evidence type="ECO:0000256" key="2">
    <source>
        <dbReference type="ARBA" id="ARBA00022679"/>
    </source>
</evidence>
<evidence type="ECO:0000256" key="3">
    <source>
        <dbReference type="ARBA" id="ARBA00022691"/>
    </source>
</evidence>
<sequence length="371" mass="39598">MTLADAAPPKRGWSIAHLIASPRFQSSVARIPVLRRLARRDGDALMDLVAGFVHSQILLAVVELQLLHRLMDGPADAPDLAAGTGIDARRIAILCDGAVALGLMRRARRGYRIARRGAALLGVPGLEGMIRHHPVLYRDMADPLALLRGGETELSRFWPYVFGAGAAEDPATAERYSRLMSDSQILVAEETLARIDLSDATEVLDVGGGTGAFLAALGQRHPHPRLHLFDLPAVVAQAEARLAHAGLAGRAHVTAGSFRDDPLPKGADTITLNRVLYDHADETVAALLSAIRAALPPGGRVVVSEPMTGGVSPNRSGNAYFAFYTLAMGTGRARSPDEIAKLLKAAGFEAVRDHGTSRPFVTHVLSARRKD</sequence>
<evidence type="ECO:0000259" key="4">
    <source>
        <dbReference type="Pfam" id="PF00891"/>
    </source>
</evidence>
<dbReference type="PATRIC" id="fig|935700.4.peg.3340"/>
<dbReference type="GO" id="GO:0046983">
    <property type="term" value="F:protein dimerization activity"/>
    <property type="evidence" value="ECO:0007669"/>
    <property type="project" value="InterPro"/>
</dbReference>
<keyword evidence="1 6" id="KW-0489">Methyltransferase</keyword>
<dbReference type="EMBL" id="JYFE01000060">
    <property type="protein sequence ID" value="KIT14909.1"/>
    <property type="molecule type" value="Genomic_DNA"/>
</dbReference>
<dbReference type="CDD" id="cd02440">
    <property type="entry name" value="AdoMet_MTases"/>
    <property type="match status" value="1"/>
</dbReference>
<dbReference type="AlphaFoldDB" id="A0A0D1EAZ2"/>
<reference evidence="6 7" key="1">
    <citation type="submission" date="2015-02" db="EMBL/GenBank/DDBJ databases">
        <title>Genome Sequence of Jannaschia aquimarina DSM28248, a member of the Roseobacter clade.</title>
        <authorList>
            <person name="Voget S."/>
            <person name="Daniel R."/>
        </authorList>
    </citation>
    <scope>NUCLEOTIDE SEQUENCE [LARGE SCALE GENOMIC DNA]</scope>
    <source>
        <strain evidence="6 7">GSW-M26</strain>
    </source>
</reference>
<dbReference type="Gene3D" id="3.40.50.150">
    <property type="entry name" value="Vaccinia Virus protein VP39"/>
    <property type="match status" value="1"/>
</dbReference>
<dbReference type="InterPro" id="IPR029063">
    <property type="entry name" value="SAM-dependent_MTases_sf"/>
</dbReference>
<accession>A0A0D1EAZ2</accession>
<feature type="domain" description="O-methyltransferase dimerisation" evidence="5">
    <location>
        <begin position="46"/>
        <end position="120"/>
    </location>
</feature>
<protein>
    <submittedName>
        <fullName evidence="6">CrtF protein</fullName>
        <ecNumber evidence="6">2.1.1.210</ecNumber>
    </submittedName>
</protein>
<dbReference type="GO" id="GO:0008171">
    <property type="term" value="F:O-methyltransferase activity"/>
    <property type="evidence" value="ECO:0007669"/>
    <property type="project" value="InterPro"/>
</dbReference>
<name>A0A0D1EAZ2_9RHOB</name>
<dbReference type="Proteomes" id="UP000032232">
    <property type="component" value="Unassembled WGS sequence"/>
</dbReference>
<dbReference type="PROSITE" id="PS51683">
    <property type="entry name" value="SAM_OMT_II"/>
    <property type="match status" value="1"/>
</dbReference>
<dbReference type="GO" id="GO:0032259">
    <property type="term" value="P:methylation"/>
    <property type="evidence" value="ECO:0007669"/>
    <property type="project" value="UniProtKB-KW"/>
</dbReference>
<evidence type="ECO:0000313" key="7">
    <source>
        <dbReference type="Proteomes" id="UP000032232"/>
    </source>
</evidence>
<dbReference type="Gene3D" id="1.10.10.10">
    <property type="entry name" value="Winged helix-like DNA-binding domain superfamily/Winged helix DNA-binding domain"/>
    <property type="match status" value="1"/>
</dbReference>
<dbReference type="STRING" id="935700.jaqu_32340"/>
<feature type="domain" description="O-methyltransferase C-terminal" evidence="4">
    <location>
        <begin position="138"/>
        <end position="349"/>
    </location>
</feature>
<dbReference type="Pfam" id="PF08100">
    <property type="entry name" value="Dimerisation"/>
    <property type="match status" value="1"/>
</dbReference>
<dbReference type="InterPro" id="IPR036388">
    <property type="entry name" value="WH-like_DNA-bd_sf"/>
</dbReference>
<proteinExistence type="predicted"/>
<comment type="caution">
    <text evidence="6">The sequence shown here is derived from an EMBL/GenBank/DDBJ whole genome shotgun (WGS) entry which is preliminary data.</text>
</comment>
<gene>
    <name evidence="6" type="primary">crtF</name>
    <name evidence="6" type="ORF">jaqu_32340</name>
</gene>
<evidence type="ECO:0000313" key="6">
    <source>
        <dbReference type="EMBL" id="KIT14909.1"/>
    </source>
</evidence>